<dbReference type="PANTHER" id="PTHR22906">
    <property type="entry name" value="PROPERDIN"/>
    <property type="match status" value="1"/>
</dbReference>
<feature type="chain" id="PRO_5019184940" evidence="3">
    <location>
        <begin position="26"/>
        <end position="218"/>
    </location>
</feature>
<dbReference type="PANTHER" id="PTHR22906:SF21">
    <property type="entry name" value="SEMA DOMAIN-CONTAINING PROTEIN"/>
    <property type="match status" value="1"/>
</dbReference>
<evidence type="ECO:0000313" key="5">
    <source>
        <dbReference type="Proteomes" id="UP000271974"/>
    </source>
</evidence>
<evidence type="ECO:0000313" key="4">
    <source>
        <dbReference type="EMBL" id="RUS85782.1"/>
    </source>
</evidence>
<dbReference type="Proteomes" id="UP000271974">
    <property type="component" value="Unassembled WGS sequence"/>
</dbReference>
<proteinExistence type="predicted"/>
<name>A0A433TW62_ELYCH</name>
<evidence type="ECO:0000256" key="1">
    <source>
        <dbReference type="ARBA" id="ARBA00022737"/>
    </source>
</evidence>
<protein>
    <submittedName>
        <fullName evidence="4">Uncharacterized protein</fullName>
    </submittedName>
</protein>
<dbReference type="InterPro" id="IPR036383">
    <property type="entry name" value="TSP1_rpt_sf"/>
</dbReference>
<organism evidence="4 5">
    <name type="scientific">Elysia chlorotica</name>
    <name type="common">Eastern emerald elysia</name>
    <name type="synonym">Sea slug</name>
    <dbReference type="NCBI Taxonomy" id="188477"/>
    <lineage>
        <taxon>Eukaryota</taxon>
        <taxon>Metazoa</taxon>
        <taxon>Spiralia</taxon>
        <taxon>Lophotrochozoa</taxon>
        <taxon>Mollusca</taxon>
        <taxon>Gastropoda</taxon>
        <taxon>Heterobranchia</taxon>
        <taxon>Euthyneura</taxon>
        <taxon>Panpulmonata</taxon>
        <taxon>Sacoglossa</taxon>
        <taxon>Placobranchoidea</taxon>
        <taxon>Plakobranchidae</taxon>
        <taxon>Elysia</taxon>
    </lineage>
</organism>
<dbReference type="AlphaFoldDB" id="A0A433TW62"/>
<dbReference type="SMART" id="SM00209">
    <property type="entry name" value="TSP1"/>
    <property type="match status" value="2"/>
</dbReference>
<dbReference type="InterPro" id="IPR052065">
    <property type="entry name" value="Compl_asym_regulator"/>
</dbReference>
<dbReference type="STRING" id="188477.A0A433TW62"/>
<keyword evidence="3" id="KW-0732">Signal</keyword>
<feature type="signal peptide" evidence="3">
    <location>
        <begin position="1"/>
        <end position="25"/>
    </location>
</feature>
<evidence type="ECO:0000256" key="3">
    <source>
        <dbReference type="SAM" id="SignalP"/>
    </source>
</evidence>
<dbReference type="Pfam" id="PF00090">
    <property type="entry name" value="TSP_1"/>
    <property type="match status" value="2"/>
</dbReference>
<comment type="caution">
    <text evidence="4">The sequence shown here is derived from an EMBL/GenBank/DDBJ whole genome shotgun (WGS) entry which is preliminary data.</text>
</comment>
<keyword evidence="1" id="KW-0677">Repeat</keyword>
<dbReference type="SUPFAM" id="SSF82895">
    <property type="entry name" value="TSP-1 type 1 repeat"/>
    <property type="match status" value="2"/>
</dbReference>
<dbReference type="OrthoDB" id="6161227at2759"/>
<keyword evidence="5" id="KW-1185">Reference proteome</keyword>
<sequence>MRVDWIKTGPYLVLLVTVWLCPSRAQLIELNSTECAQWTSWSPWSQVSPCAPACGPGTQTRQRQRPCPDQPSVTQFDVQTFACENPPVDGGPGEWGEWAESSSCQVYCGRGLAKAVRTRDCNNPAPSCGGRYCAKEDLVGRDYKECTNFPCGHICPGDLAEYVSQYSPVQGFYILCKERSGYLMRCPNMGDDWLDLRSTARLGYNDILAVCSGNYRYG</sequence>
<dbReference type="EMBL" id="RQTK01000160">
    <property type="protein sequence ID" value="RUS85782.1"/>
    <property type="molecule type" value="Genomic_DNA"/>
</dbReference>
<keyword evidence="2" id="KW-1015">Disulfide bond</keyword>
<gene>
    <name evidence="4" type="ORF">EGW08_006496</name>
</gene>
<dbReference type="InterPro" id="IPR000884">
    <property type="entry name" value="TSP1_rpt"/>
</dbReference>
<accession>A0A433TW62</accession>
<reference evidence="4 5" key="1">
    <citation type="submission" date="2019-01" db="EMBL/GenBank/DDBJ databases">
        <title>A draft genome assembly of the solar-powered sea slug Elysia chlorotica.</title>
        <authorList>
            <person name="Cai H."/>
            <person name="Li Q."/>
            <person name="Fang X."/>
            <person name="Li J."/>
            <person name="Curtis N.E."/>
            <person name="Altenburger A."/>
            <person name="Shibata T."/>
            <person name="Feng M."/>
            <person name="Maeda T."/>
            <person name="Schwartz J.A."/>
            <person name="Shigenobu S."/>
            <person name="Lundholm N."/>
            <person name="Nishiyama T."/>
            <person name="Yang H."/>
            <person name="Hasebe M."/>
            <person name="Li S."/>
            <person name="Pierce S.K."/>
            <person name="Wang J."/>
        </authorList>
    </citation>
    <scope>NUCLEOTIDE SEQUENCE [LARGE SCALE GENOMIC DNA]</scope>
    <source>
        <strain evidence="4">EC2010</strain>
        <tissue evidence="4">Whole organism of an adult</tissue>
    </source>
</reference>
<dbReference type="PROSITE" id="PS50092">
    <property type="entry name" value="TSP1"/>
    <property type="match status" value="2"/>
</dbReference>
<evidence type="ECO:0000256" key="2">
    <source>
        <dbReference type="ARBA" id="ARBA00023157"/>
    </source>
</evidence>
<dbReference type="Gene3D" id="2.20.100.10">
    <property type="entry name" value="Thrombospondin type-1 (TSP1) repeat"/>
    <property type="match status" value="2"/>
</dbReference>